<keyword evidence="13 16" id="KW-0472">Membrane</keyword>
<accession>A0ABQ9L7H7</accession>
<evidence type="ECO:0000313" key="20">
    <source>
        <dbReference type="Proteomes" id="UP001174677"/>
    </source>
</evidence>
<dbReference type="PROSITE" id="PS50011">
    <property type="entry name" value="PROTEIN_KINASE_DOM"/>
    <property type="match status" value="1"/>
</dbReference>
<keyword evidence="20" id="KW-1185">Reference proteome</keyword>
<dbReference type="Gene3D" id="3.80.10.10">
    <property type="entry name" value="Ribonuclease Inhibitor"/>
    <property type="match status" value="4"/>
</dbReference>
<keyword evidence="7 17" id="KW-0732">Signal</keyword>
<feature type="domain" description="Protein kinase" evidence="18">
    <location>
        <begin position="716"/>
        <end position="1028"/>
    </location>
</feature>
<evidence type="ECO:0000256" key="9">
    <source>
        <dbReference type="ARBA" id="ARBA00022741"/>
    </source>
</evidence>
<dbReference type="InterPro" id="IPR055414">
    <property type="entry name" value="LRR_R13L4/SHOC2-like"/>
</dbReference>
<evidence type="ECO:0000256" key="16">
    <source>
        <dbReference type="SAM" id="Phobius"/>
    </source>
</evidence>
<evidence type="ECO:0000256" key="1">
    <source>
        <dbReference type="ARBA" id="ARBA00004167"/>
    </source>
</evidence>
<dbReference type="SUPFAM" id="SSF56112">
    <property type="entry name" value="Protein kinase-like (PK-like)"/>
    <property type="match status" value="1"/>
</dbReference>
<dbReference type="PANTHER" id="PTHR48056">
    <property type="entry name" value="LRR RECEPTOR-LIKE SERINE/THREONINE-PROTEIN KINASE-RELATED"/>
    <property type="match status" value="1"/>
</dbReference>
<keyword evidence="11 15" id="KW-0067">ATP-binding</keyword>
<evidence type="ECO:0000259" key="18">
    <source>
        <dbReference type="PROSITE" id="PS50011"/>
    </source>
</evidence>
<evidence type="ECO:0000256" key="15">
    <source>
        <dbReference type="PROSITE-ProRule" id="PRU10141"/>
    </source>
</evidence>
<evidence type="ECO:0000256" key="10">
    <source>
        <dbReference type="ARBA" id="ARBA00022777"/>
    </source>
</evidence>
<dbReference type="Pfam" id="PF00560">
    <property type="entry name" value="LRR_1"/>
    <property type="match status" value="4"/>
</dbReference>
<dbReference type="Gene3D" id="1.10.510.10">
    <property type="entry name" value="Transferase(Phosphotransferase) domain 1"/>
    <property type="match status" value="1"/>
</dbReference>
<feature type="transmembrane region" description="Helical" evidence="16">
    <location>
        <begin position="659"/>
        <end position="683"/>
    </location>
</feature>
<evidence type="ECO:0000256" key="11">
    <source>
        <dbReference type="ARBA" id="ARBA00022840"/>
    </source>
</evidence>
<keyword evidence="14" id="KW-0325">Glycoprotein</keyword>
<protein>
    <recommendedName>
        <fullName evidence="18">Protein kinase domain-containing protein</fullName>
    </recommendedName>
</protein>
<proteinExistence type="inferred from homology"/>
<dbReference type="InterPro" id="IPR001245">
    <property type="entry name" value="Ser-Thr/Tyr_kinase_cat_dom"/>
</dbReference>
<keyword evidence="10" id="KW-0418">Kinase</keyword>
<dbReference type="Pfam" id="PF07714">
    <property type="entry name" value="PK_Tyr_Ser-Thr"/>
    <property type="match status" value="1"/>
</dbReference>
<evidence type="ECO:0000256" key="6">
    <source>
        <dbReference type="ARBA" id="ARBA00022692"/>
    </source>
</evidence>
<dbReference type="Pfam" id="PF08263">
    <property type="entry name" value="LRRNT_2"/>
    <property type="match status" value="1"/>
</dbReference>
<dbReference type="Gene3D" id="3.30.200.20">
    <property type="entry name" value="Phosphorylase Kinase, domain 1"/>
    <property type="match status" value="1"/>
</dbReference>
<dbReference type="InterPro" id="IPR008271">
    <property type="entry name" value="Ser/Thr_kinase_AS"/>
</dbReference>
<dbReference type="InterPro" id="IPR050647">
    <property type="entry name" value="Plant_LRR-RLKs"/>
</dbReference>
<evidence type="ECO:0000313" key="19">
    <source>
        <dbReference type="EMBL" id="KAJ9160298.1"/>
    </source>
</evidence>
<dbReference type="SMART" id="SM00369">
    <property type="entry name" value="LRR_TYP"/>
    <property type="match status" value="10"/>
</dbReference>
<keyword evidence="9 15" id="KW-0547">Nucleotide-binding</keyword>
<dbReference type="InterPro" id="IPR003591">
    <property type="entry name" value="Leu-rich_rpt_typical-subtyp"/>
</dbReference>
<feature type="chain" id="PRO_5045751633" description="Protein kinase domain-containing protein" evidence="17">
    <location>
        <begin position="32"/>
        <end position="1033"/>
    </location>
</feature>
<dbReference type="InterPro" id="IPR017441">
    <property type="entry name" value="Protein_kinase_ATP_BS"/>
</dbReference>
<evidence type="ECO:0000256" key="7">
    <source>
        <dbReference type="ARBA" id="ARBA00022729"/>
    </source>
</evidence>
<dbReference type="PROSITE" id="PS51450">
    <property type="entry name" value="LRR"/>
    <property type="match status" value="1"/>
</dbReference>
<dbReference type="SUPFAM" id="SSF52058">
    <property type="entry name" value="L domain-like"/>
    <property type="match status" value="2"/>
</dbReference>
<dbReference type="PRINTS" id="PR00019">
    <property type="entry name" value="LEURICHRPT"/>
</dbReference>
<dbReference type="InterPro" id="IPR000719">
    <property type="entry name" value="Prot_kinase_dom"/>
</dbReference>
<comment type="similarity">
    <text evidence="2">Belongs to the protein kinase superfamily. Ser/Thr protein kinase family.</text>
</comment>
<dbReference type="Proteomes" id="UP001174677">
    <property type="component" value="Chromosome 14"/>
</dbReference>
<organism evidence="19 20">
    <name type="scientific">Hevea brasiliensis</name>
    <name type="common">Para rubber tree</name>
    <name type="synonym">Siphonia brasiliensis</name>
    <dbReference type="NCBI Taxonomy" id="3981"/>
    <lineage>
        <taxon>Eukaryota</taxon>
        <taxon>Viridiplantae</taxon>
        <taxon>Streptophyta</taxon>
        <taxon>Embryophyta</taxon>
        <taxon>Tracheophyta</taxon>
        <taxon>Spermatophyta</taxon>
        <taxon>Magnoliopsida</taxon>
        <taxon>eudicotyledons</taxon>
        <taxon>Gunneridae</taxon>
        <taxon>Pentapetalae</taxon>
        <taxon>rosids</taxon>
        <taxon>fabids</taxon>
        <taxon>Malpighiales</taxon>
        <taxon>Euphorbiaceae</taxon>
        <taxon>Crotonoideae</taxon>
        <taxon>Micrandreae</taxon>
        <taxon>Hevea</taxon>
    </lineage>
</organism>
<keyword evidence="6 16" id="KW-0812">Transmembrane</keyword>
<evidence type="ECO:0000256" key="8">
    <source>
        <dbReference type="ARBA" id="ARBA00022737"/>
    </source>
</evidence>
<evidence type="ECO:0000256" key="2">
    <source>
        <dbReference type="ARBA" id="ARBA00008684"/>
    </source>
</evidence>
<dbReference type="InterPro" id="IPR032675">
    <property type="entry name" value="LRR_dom_sf"/>
</dbReference>
<gene>
    <name evidence="19" type="ORF">P3X46_025712</name>
</gene>
<name>A0ABQ9L7H7_HEVBR</name>
<keyword evidence="5" id="KW-0808">Transferase</keyword>
<feature type="signal peptide" evidence="17">
    <location>
        <begin position="1"/>
        <end position="31"/>
    </location>
</feature>
<evidence type="ECO:0000256" key="12">
    <source>
        <dbReference type="ARBA" id="ARBA00022989"/>
    </source>
</evidence>
<evidence type="ECO:0000256" key="3">
    <source>
        <dbReference type="ARBA" id="ARBA00022527"/>
    </source>
</evidence>
<evidence type="ECO:0000256" key="5">
    <source>
        <dbReference type="ARBA" id="ARBA00022679"/>
    </source>
</evidence>
<dbReference type="EMBL" id="JARPOI010000014">
    <property type="protein sequence ID" value="KAJ9160298.1"/>
    <property type="molecule type" value="Genomic_DNA"/>
</dbReference>
<dbReference type="InterPro" id="IPR011009">
    <property type="entry name" value="Kinase-like_dom_sf"/>
</dbReference>
<sequence length="1033" mass="113608">MEFVGTSLAEFWPSSILRFHVFFLISVTTLCFQPADCLTKMGNETDRFALLQFKAKISNDPNDIFSSWNDSVHFCKWQGVTCGPKHQRVTSLNLQGLSLSGNISPHAGNLTFLRFLSLGDNRFHGEIPREVGHLFRLRFINLTNNPLSGEIPDGISNCSELRVIILMNNNLVGKMPAELGYLKKLEILSFRRNSLTGEIPHSFGNLSSLQQIRLSYNNLQGKIPTELGHLTSLTFFALGVNNLSGTIPPALYNISSISSFVTTSNHLCGNLPSNIGLTLPNLKELFLAQNGFFGTIPESLANASQLQLIDISNNSFTGRFPTNLGNLRGLQALHLEFNFFGSNTSQDLSFVPSLANCSNLQQLYFDGNNFGGTLPSSVGNLSNLVQLGLGRNPISGTIPEEVGNLVNLYRLDMDGNLFSGSIPISFGKLQKLERLTLNQNLLSGEIPVFLGNITKLYWLQLEGNKFQGNINPSLGSCQNLRFLDLSRNKLTGIIPSQILGLSSLSETLNLSQNSLTGIIPSEVGNLRSINALDVSENKLYGEIPKTIGDCSRLEILNMQGNFLQGPIPSSFVSLRGLQRIDLSRNNLSGNIPNELEKLIFLQYLNLSFNNFEGGVPKTGVFSNATAFSLAGNSNLCGGIPELRLPACPVKKEKHRRTSIVIILTTTISSFLFVMIVTSLCVFYRQKSKKIPIFLPFMVDKLPQISYRELLKATGGFSSENLIGQGSFGSVYKGSLDEQAECFVAVKVLNLQQHGASKSFIAECKALKNIRHRNLVKILTYCSSIDFKGNDFKALVFTFMANGSLEMWLHPEENGNRQTRKLNFLQRLCIAIDVASALHYLHDHCDTQIVHCDLKPSNILLDNDMTAHVGDFGLARLISECTSNPSQSQIFSTGIKGTVGYMAPEYGVGSNVTTYGDVYSFGILLLEMFTGKRPTHEVFTDGLDLHNFVKTKLPGQVIQVMDPTLFTLGEVGEATAAAENMDDESIEDSVRECVVSVLQIGVACSAVVPQDRMNMRDVTSKLNAIRVSFTGTRN</sequence>
<keyword evidence="8" id="KW-0677">Repeat</keyword>
<keyword evidence="12 16" id="KW-1133">Transmembrane helix</keyword>
<reference evidence="19" key="1">
    <citation type="journal article" date="2023" name="Plant Biotechnol. J.">
        <title>Chromosome-level wild Hevea brasiliensis genome provides new tools for genomic-assisted breeding and valuable loci to elevate rubber yield.</title>
        <authorList>
            <person name="Cheng H."/>
            <person name="Song X."/>
            <person name="Hu Y."/>
            <person name="Wu T."/>
            <person name="Yang Q."/>
            <person name="An Z."/>
            <person name="Feng S."/>
            <person name="Deng Z."/>
            <person name="Wu W."/>
            <person name="Zeng X."/>
            <person name="Tu M."/>
            <person name="Wang X."/>
            <person name="Huang H."/>
        </authorList>
    </citation>
    <scope>NUCLEOTIDE SEQUENCE</scope>
    <source>
        <strain evidence="19">MT/VB/25A 57/8</strain>
    </source>
</reference>
<dbReference type="PROSITE" id="PS00108">
    <property type="entry name" value="PROTEIN_KINASE_ST"/>
    <property type="match status" value="1"/>
</dbReference>
<dbReference type="Pfam" id="PF23598">
    <property type="entry name" value="LRR_14"/>
    <property type="match status" value="2"/>
</dbReference>
<evidence type="ECO:0000256" key="13">
    <source>
        <dbReference type="ARBA" id="ARBA00023136"/>
    </source>
</evidence>
<dbReference type="InterPro" id="IPR013210">
    <property type="entry name" value="LRR_N_plant-typ"/>
</dbReference>
<dbReference type="SMART" id="SM00220">
    <property type="entry name" value="S_TKc"/>
    <property type="match status" value="1"/>
</dbReference>
<dbReference type="PANTHER" id="PTHR48056:SF89">
    <property type="entry name" value="OS06G0585982 PROTEIN"/>
    <property type="match status" value="1"/>
</dbReference>
<evidence type="ECO:0000256" key="4">
    <source>
        <dbReference type="ARBA" id="ARBA00022614"/>
    </source>
</evidence>
<comment type="subcellular location">
    <subcellularLocation>
        <location evidence="1">Membrane</location>
        <topology evidence="1">Single-pass membrane protein</topology>
    </subcellularLocation>
</comment>
<evidence type="ECO:0000256" key="14">
    <source>
        <dbReference type="ARBA" id="ARBA00023180"/>
    </source>
</evidence>
<feature type="binding site" evidence="15">
    <location>
        <position position="746"/>
    </location>
    <ligand>
        <name>ATP</name>
        <dbReference type="ChEBI" id="CHEBI:30616"/>
    </ligand>
</feature>
<keyword evidence="3" id="KW-0723">Serine/threonine-protein kinase</keyword>
<evidence type="ECO:0000256" key="17">
    <source>
        <dbReference type="SAM" id="SignalP"/>
    </source>
</evidence>
<dbReference type="PROSITE" id="PS00107">
    <property type="entry name" value="PROTEIN_KINASE_ATP"/>
    <property type="match status" value="1"/>
</dbReference>
<keyword evidence="4" id="KW-0433">Leucine-rich repeat</keyword>
<dbReference type="InterPro" id="IPR001611">
    <property type="entry name" value="Leu-rich_rpt"/>
</dbReference>
<comment type="caution">
    <text evidence="19">The sequence shown here is derived from an EMBL/GenBank/DDBJ whole genome shotgun (WGS) entry which is preliminary data.</text>
</comment>